<dbReference type="PANTHER" id="PTHR21038:SF3">
    <property type="entry name" value="UAP56-INTERACTING FACTOR"/>
    <property type="match status" value="1"/>
</dbReference>
<dbReference type="GO" id="GO:0003729">
    <property type="term" value="F:mRNA binding"/>
    <property type="evidence" value="ECO:0007669"/>
    <property type="project" value="InterPro"/>
</dbReference>
<dbReference type="GO" id="GO:0006406">
    <property type="term" value="P:mRNA export from nucleus"/>
    <property type="evidence" value="ECO:0007669"/>
    <property type="project" value="InterPro"/>
</dbReference>
<proteinExistence type="predicted"/>
<dbReference type="Ensembl" id="ENSPMRT00000038636.1">
    <property type="protein sequence ID" value="ENSPMRP00000036468.1"/>
    <property type="gene ID" value="ENSPMRG00000023530.1"/>
</dbReference>
<dbReference type="GeneTree" id="ENSGT00390000012807"/>
<feature type="region of interest" description="Disordered" evidence="1">
    <location>
        <begin position="94"/>
        <end position="154"/>
    </location>
</feature>
<dbReference type="AlphaFoldDB" id="A0A670KGB7"/>
<reference evidence="2" key="2">
    <citation type="submission" date="2025-09" db="UniProtKB">
        <authorList>
            <consortium name="Ensembl"/>
        </authorList>
    </citation>
    <scope>IDENTIFICATION</scope>
</reference>
<gene>
    <name evidence="2" type="primary">LOC114589363</name>
</gene>
<evidence type="ECO:0000313" key="3">
    <source>
        <dbReference type="Proteomes" id="UP000472272"/>
    </source>
</evidence>
<organism evidence="2 3">
    <name type="scientific">Podarcis muralis</name>
    <name type="common">Wall lizard</name>
    <name type="synonym">Lacerta muralis</name>
    <dbReference type="NCBI Taxonomy" id="64176"/>
    <lineage>
        <taxon>Eukaryota</taxon>
        <taxon>Metazoa</taxon>
        <taxon>Chordata</taxon>
        <taxon>Craniata</taxon>
        <taxon>Vertebrata</taxon>
        <taxon>Euteleostomi</taxon>
        <taxon>Lepidosauria</taxon>
        <taxon>Squamata</taxon>
        <taxon>Bifurcata</taxon>
        <taxon>Unidentata</taxon>
        <taxon>Episquamata</taxon>
        <taxon>Laterata</taxon>
        <taxon>Lacertibaenia</taxon>
        <taxon>Lacertidae</taxon>
        <taxon>Podarcis</taxon>
    </lineage>
</organism>
<dbReference type="RefSeq" id="XP_028571560.1">
    <property type="nucleotide sequence ID" value="XM_028715727.1"/>
</dbReference>
<feature type="compositionally biased region" description="Polar residues" evidence="1">
    <location>
        <begin position="220"/>
        <end position="231"/>
    </location>
</feature>
<dbReference type="InterPro" id="IPR009782">
    <property type="entry name" value="FYTTD1"/>
</dbReference>
<keyword evidence="3" id="KW-1185">Reference proteome</keyword>
<dbReference type="GeneID" id="114589363"/>
<sequence length="315" mass="35411">MAAPGAGQTLEAAGAGTGSEPAVAAEEIDLSLDDIIKRNKKGQTNAKENRWKQPLKNWNPAYSNRRGRFWGWVPRNLQGPSRFRGEFQKQQNYRKPFWNGVTRPRRRAALGPKGMSPLNRPSSAQQVQQEDATLVGSRDGTKPGTQQRDPTRVNRFRRAGAAPPTAQSNQPFRLNRRPAFFQRQSRFNFNRRQTKSNVEGKPLKRRRWQPEPNPGGVLTVSVSNPQASQASMPGAKHPFLRGRRGPEKMSPSQPKGVPLRFNFRAMANQTSLTLNERFSGLRNTRHFTAKQNTGRMVTLPLHSVKSDWLCKGACP</sequence>
<evidence type="ECO:0000256" key="1">
    <source>
        <dbReference type="SAM" id="MobiDB-lite"/>
    </source>
</evidence>
<protein>
    <submittedName>
        <fullName evidence="2">UAP56-interacting factor-like</fullName>
    </submittedName>
</protein>
<feature type="region of interest" description="Disordered" evidence="1">
    <location>
        <begin position="191"/>
        <end position="258"/>
    </location>
</feature>
<dbReference type="OrthoDB" id="9898865at2759"/>
<dbReference type="Pfam" id="PF07078">
    <property type="entry name" value="FYTT"/>
    <property type="match status" value="1"/>
</dbReference>
<feature type="compositionally biased region" description="Polar residues" evidence="1">
    <location>
        <begin position="119"/>
        <end position="131"/>
    </location>
</feature>
<name>A0A670KGB7_PODMU</name>
<reference evidence="2" key="1">
    <citation type="submission" date="2025-08" db="UniProtKB">
        <authorList>
            <consortium name="Ensembl"/>
        </authorList>
    </citation>
    <scope>IDENTIFICATION</scope>
</reference>
<feature type="region of interest" description="Disordered" evidence="1">
    <location>
        <begin position="1"/>
        <end position="22"/>
    </location>
</feature>
<dbReference type="GO" id="GO:0016607">
    <property type="term" value="C:nuclear speck"/>
    <property type="evidence" value="ECO:0007669"/>
    <property type="project" value="TreeGrafter"/>
</dbReference>
<dbReference type="OMA" id="QFNRRQF"/>
<evidence type="ECO:0000313" key="2">
    <source>
        <dbReference type="Ensembl" id="ENSPMRP00000036468.1"/>
    </source>
</evidence>
<dbReference type="PANTHER" id="PTHR21038">
    <property type="entry name" value="40-2-3 PROTEIN-RELATED"/>
    <property type="match status" value="1"/>
</dbReference>
<dbReference type="Proteomes" id="UP000472272">
    <property type="component" value="Unplaced"/>
</dbReference>
<dbReference type="KEGG" id="pmua:114589363"/>
<accession>A0A670KGB7</accession>